<comment type="catalytic activity">
    <reaction evidence="12">
        <text>tRNA(Sec) + L-serine + ATP = L-seryl-tRNA(Sec) + AMP + diphosphate + H(+)</text>
        <dbReference type="Rhea" id="RHEA:42580"/>
        <dbReference type="Rhea" id="RHEA-COMP:9742"/>
        <dbReference type="Rhea" id="RHEA-COMP:10128"/>
        <dbReference type="ChEBI" id="CHEBI:15378"/>
        <dbReference type="ChEBI" id="CHEBI:30616"/>
        <dbReference type="ChEBI" id="CHEBI:33019"/>
        <dbReference type="ChEBI" id="CHEBI:33384"/>
        <dbReference type="ChEBI" id="CHEBI:78442"/>
        <dbReference type="ChEBI" id="CHEBI:78533"/>
        <dbReference type="ChEBI" id="CHEBI:456215"/>
        <dbReference type="EC" id="6.1.1.11"/>
    </reaction>
</comment>
<dbReference type="EMBL" id="CP003346">
    <property type="protein sequence ID" value="AGA77081.1"/>
    <property type="molecule type" value="Genomic_DNA"/>
</dbReference>
<keyword evidence="5" id="KW-0963">Cytoplasm</keyword>
<feature type="binding site" evidence="15">
    <location>
        <position position="288"/>
    </location>
    <ligand>
        <name>L-serine</name>
        <dbReference type="ChEBI" id="CHEBI:33384"/>
    </ligand>
</feature>
<evidence type="ECO:0000256" key="4">
    <source>
        <dbReference type="ARBA" id="ARBA00012840"/>
    </source>
</evidence>
<name>L0FWG1_ECHVK</name>
<protein>
    <recommendedName>
        <fullName evidence="11 14">Serine--tRNA ligase</fullName>
        <ecNumber evidence="4 14">6.1.1.11</ecNumber>
    </recommendedName>
</protein>
<evidence type="ECO:0000259" key="18">
    <source>
        <dbReference type="PROSITE" id="PS50862"/>
    </source>
</evidence>
<sequence>MLQVNFIRENFDQAVEGLQKRFFAEPAEKLQKVLDLDKERKETQLQRDQLQAESNSISKKIGLLMREGKKEEAETVKNRTAEIKGQIKSLEEKYSEIEEALKQLLYAIPNVPHESVKAGKSADDNEVVLEHGEAPTLHEGKLAHWDLIKKYDIIDFELGNKITGAGFPIYKGKGARLQRALVNFFLDEATNSGYQEVQPPILINEESGYGTGQLPDKEGQMYHVTNDDLFLIPTAEVPVTNMYRDVMLKAADLPIKNTAFTPCFRREAGSWGAHVRGLNRLHQFDKVELVQITHPDKSYETLEDMSTYVQKLLQKLGLPYRVLRLCGGDTGFTSALTYDMEVYSAAQEMWLEVSSVSNFETYQANRLKLRFKDEQKKTVLAHTLNGSALALPRIVAAILENYQTEKGIKMPEVLVPYLGFEWIDEA</sequence>
<comment type="catalytic activity">
    <reaction evidence="13">
        <text>tRNA(Ser) + L-serine + ATP = L-seryl-tRNA(Ser) + AMP + diphosphate + H(+)</text>
        <dbReference type="Rhea" id="RHEA:12292"/>
        <dbReference type="Rhea" id="RHEA-COMP:9669"/>
        <dbReference type="Rhea" id="RHEA-COMP:9703"/>
        <dbReference type="ChEBI" id="CHEBI:15378"/>
        <dbReference type="ChEBI" id="CHEBI:30616"/>
        <dbReference type="ChEBI" id="CHEBI:33019"/>
        <dbReference type="ChEBI" id="CHEBI:33384"/>
        <dbReference type="ChEBI" id="CHEBI:78442"/>
        <dbReference type="ChEBI" id="CHEBI:78533"/>
        <dbReference type="ChEBI" id="CHEBI:456215"/>
        <dbReference type="EC" id="6.1.1.11"/>
    </reaction>
</comment>
<dbReference type="PANTHER" id="PTHR43697">
    <property type="entry name" value="SERYL-TRNA SYNTHETASE"/>
    <property type="match status" value="1"/>
</dbReference>
<dbReference type="NCBIfam" id="TIGR00414">
    <property type="entry name" value="serS"/>
    <property type="match status" value="1"/>
</dbReference>
<dbReference type="EC" id="6.1.1.11" evidence="4 14"/>
<organism evidence="19 20">
    <name type="scientific">Echinicola vietnamensis (strain DSM 17526 / LMG 23754 / KMM 6221)</name>
    <dbReference type="NCBI Taxonomy" id="926556"/>
    <lineage>
        <taxon>Bacteria</taxon>
        <taxon>Pseudomonadati</taxon>
        <taxon>Bacteroidota</taxon>
        <taxon>Cytophagia</taxon>
        <taxon>Cytophagales</taxon>
        <taxon>Cyclobacteriaceae</taxon>
        <taxon>Echinicola</taxon>
    </lineage>
</organism>
<dbReference type="eggNOG" id="COG0172">
    <property type="taxonomic scope" value="Bacteria"/>
</dbReference>
<evidence type="ECO:0000256" key="15">
    <source>
        <dbReference type="PIRSR" id="PIRSR001529-1"/>
    </source>
</evidence>
<dbReference type="InterPro" id="IPR015866">
    <property type="entry name" value="Ser-tRNA-synth_1_N"/>
</dbReference>
<evidence type="ECO:0000313" key="20">
    <source>
        <dbReference type="Proteomes" id="UP000010796"/>
    </source>
</evidence>
<dbReference type="AlphaFoldDB" id="L0FWG1"/>
<dbReference type="InterPro" id="IPR002314">
    <property type="entry name" value="aa-tRNA-synt_IIb"/>
</dbReference>
<dbReference type="InterPro" id="IPR042103">
    <property type="entry name" value="SerRS_1_N_sf"/>
</dbReference>
<evidence type="ECO:0000256" key="7">
    <source>
        <dbReference type="ARBA" id="ARBA00022741"/>
    </source>
</evidence>
<reference evidence="20" key="1">
    <citation type="submission" date="2012-02" db="EMBL/GenBank/DDBJ databases">
        <title>The complete genome of Echinicola vietnamensis DSM 17526.</title>
        <authorList>
            <person name="Lucas S."/>
            <person name="Copeland A."/>
            <person name="Lapidus A."/>
            <person name="Glavina del Rio T."/>
            <person name="Dalin E."/>
            <person name="Tice H."/>
            <person name="Bruce D."/>
            <person name="Goodwin L."/>
            <person name="Pitluck S."/>
            <person name="Peters L."/>
            <person name="Ovchinnikova G."/>
            <person name="Teshima H."/>
            <person name="Kyrpides N."/>
            <person name="Mavromatis K."/>
            <person name="Ivanova N."/>
            <person name="Brettin T."/>
            <person name="Detter J.C."/>
            <person name="Han C."/>
            <person name="Larimer F."/>
            <person name="Land M."/>
            <person name="Hauser L."/>
            <person name="Markowitz V."/>
            <person name="Cheng J.-F."/>
            <person name="Hugenholtz P."/>
            <person name="Woyke T."/>
            <person name="Wu D."/>
            <person name="Brambilla E."/>
            <person name="Klenk H.-P."/>
            <person name="Eisen J.A."/>
        </authorList>
    </citation>
    <scope>NUCLEOTIDE SEQUENCE [LARGE SCALE GENOMIC DNA]</scope>
    <source>
        <strain evidence="20">DSM 17526 / LMG 23754 / KMM 6221</strain>
    </source>
</reference>
<feature type="domain" description="Aminoacyl-transfer RNA synthetases class-II family profile" evidence="18">
    <location>
        <begin position="176"/>
        <end position="411"/>
    </location>
</feature>
<dbReference type="KEGG" id="evi:Echvi_0806"/>
<evidence type="ECO:0000256" key="16">
    <source>
        <dbReference type="PIRSR" id="PIRSR001529-2"/>
    </source>
</evidence>
<keyword evidence="17" id="KW-0175">Coiled coil</keyword>
<evidence type="ECO:0000256" key="13">
    <source>
        <dbReference type="ARBA" id="ARBA00048823"/>
    </source>
</evidence>
<dbReference type="InterPro" id="IPR010978">
    <property type="entry name" value="tRNA-bd_arm"/>
</dbReference>
<evidence type="ECO:0000256" key="3">
    <source>
        <dbReference type="ARBA" id="ARBA00010728"/>
    </source>
</evidence>
<dbReference type="STRING" id="926556.Echvi_0806"/>
<evidence type="ECO:0000256" key="8">
    <source>
        <dbReference type="ARBA" id="ARBA00022840"/>
    </source>
</evidence>
<dbReference type="InterPro" id="IPR006195">
    <property type="entry name" value="aa-tRNA-synth_II"/>
</dbReference>
<keyword evidence="9" id="KW-0648">Protein biosynthesis</keyword>
<evidence type="ECO:0000256" key="6">
    <source>
        <dbReference type="ARBA" id="ARBA00022598"/>
    </source>
</evidence>
<evidence type="ECO:0000256" key="12">
    <source>
        <dbReference type="ARBA" id="ARBA00047929"/>
    </source>
</evidence>
<dbReference type="PANTHER" id="PTHR43697:SF1">
    <property type="entry name" value="SERINE--TRNA LIGASE"/>
    <property type="match status" value="1"/>
</dbReference>
<keyword evidence="20" id="KW-1185">Reference proteome</keyword>
<evidence type="ECO:0000256" key="5">
    <source>
        <dbReference type="ARBA" id="ARBA00022490"/>
    </source>
</evidence>
<feature type="binding site" evidence="15">
    <location>
        <position position="265"/>
    </location>
    <ligand>
        <name>L-serine</name>
        <dbReference type="ChEBI" id="CHEBI:33384"/>
    </ligand>
</feature>
<comment type="similarity">
    <text evidence="3">Belongs to the class-II aminoacyl-tRNA synthetase family. Type-1 seryl-tRNA synthetase subfamily.</text>
</comment>
<feature type="binding site" evidence="16">
    <location>
        <begin position="352"/>
        <end position="355"/>
    </location>
    <ligand>
        <name>ATP</name>
        <dbReference type="ChEBI" id="CHEBI:30616"/>
    </ligand>
</feature>
<evidence type="ECO:0000256" key="2">
    <source>
        <dbReference type="ARBA" id="ARBA00005045"/>
    </source>
</evidence>
<feature type="binding site" evidence="15">
    <location>
        <position position="234"/>
    </location>
    <ligand>
        <name>L-serine</name>
        <dbReference type="ChEBI" id="CHEBI:33384"/>
    </ligand>
</feature>
<evidence type="ECO:0000256" key="9">
    <source>
        <dbReference type="ARBA" id="ARBA00022917"/>
    </source>
</evidence>
<evidence type="ECO:0000256" key="1">
    <source>
        <dbReference type="ARBA" id="ARBA00004496"/>
    </source>
</evidence>
<proteinExistence type="inferred from homology"/>
<dbReference type="Pfam" id="PF02403">
    <property type="entry name" value="Seryl_tRNA_N"/>
    <property type="match status" value="1"/>
</dbReference>
<dbReference type="GO" id="GO:0006434">
    <property type="term" value="P:seryl-tRNA aminoacylation"/>
    <property type="evidence" value="ECO:0007669"/>
    <property type="project" value="UniProtKB-UniRule"/>
</dbReference>
<gene>
    <name evidence="19" type="ordered locus">Echvi_0806</name>
</gene>
<evidence type="ECO:0000313" key="19">
    <source>
        <dbReference type="EMBL" id="AGA77081.1"/>
    </source>
</evidence>
<feature type="coiled-coil region" evidence="17">
    <location>
        <begin position="33"/>
        <end position="107"/>
    </location>
</feature>
<keyword evidence="6" id="KW-0436">Ligase</keyword>
<evidence type="ECO:0000256" key="17">
    <source>
        <dbReference type="SAM" id="Coils"/>
    </source>
</evidence>
<keyword evidence="10 19" id="KW-0030">Aminoacyl-tRNA synthetase</keyword>
<dbReference type="OrthoDB" id="9804647at2"/>
<dbReference type="GO" id="GO:0004828">
    <property type="term" value="F:serine-tRNA ligase activity"/>
    <property type="evidence" value="ECO:0007669"/>
    <property type="project" value="UniProtKB-UniRule"/>
</dbReference>
<dbReference type="SUPFAM" id="SSF46589">
    <property type="entry name" value="tRNA-binding arm"/>
    <property type="match status" value="1"/>
</dbReference>
<dbReference type="PRINTS" id="PR00981">
    <property type="entry name" value="TRNASYNTHSER"/>
</dbReference>
<comment type="subcellular location">
    <subcellularLocation>
        <location evidence="1">Cytoplasm</location>
    </subcellularLocation>
</comment>
<evidence type="ECO:0000256" key="14">
    <source>
        <dbReference type="NCBIfam" id="TIGR00414"/>
    </source>
</evidence>
<dbReference type="RefSeq" id="WP_015264647.1">
    <property type="nucleotide sequence ID" value="NC_019904.1"/>
</dbReference>
<dbReference type="GO" id="GO:0005524">
    <property type="term" value="F:ATP binding"/>
    <property type="evidence" value="ECO:0007669"/>
    <property type="project" value="UniProtKB-KW"/>
</dbReference>
<feature type="binding site" evidence="16">
    <location>
        <begin position="265"/>
        <end position="267"/>
    </location>
    <ligand>
        <name>ATP</name>
        <dbReference type="ChEBI" id="CHEBI:30616"/>
    </ligand>
</feature>
<dbReference type="PATRIC" id="fig|926556.3.peg.813"/>
<dbReference type="Proteomes" id="UP000010796">
    <property type="component" value="Chromosome"/>
</dbReference>
<keyword evidence="7" id="KW-0547">Nucleotide-binding</keyword>
<dbReference type="PIRSF" id="PIRSF001529">
    <property type="entry name" value="Ser-tRNA-synth_IIa"/>
    <property type="match status" value="1"/>
</dbReference>
<dbReference type="SUPFAM" id="SSF55681">
    <property type="entry name" value="Class II aaRS and biotin synthetases"/>
    <property type="match status" value="1"/>
</dbReference>
<dbReference type="Gene3D" id="1.10.287.40">
    <property type="entry name" value="Serine-tRNA synthetase, tRNA binding domain"/>
    <property type="match status" value="1"/>
</dbReference>
<comment type="pathway">
    <text evidence="2">Aminoacyl-tRNA biosynthesis; selenocysteinyl-tRNA(Sec) biosynthesis; L-seryl-tRNA(Sec) from L-serine and tRNA(Sec): step 1/1.</text>
</comment>
<dbReference type="HOGENOM" id="CLU_023797_1_1_10"/>
<evidence type="ECO:0000256" key="10">
    <source>
        <dbReference type="ARBA" id="ARBA00023146"/>
    </source>
</evidence>
<dbReference type="InterPro" id="IPR002317">
    <property type="entry name" value="Ser-tRNA-ligase_type_1"/>
</dbReference>
<dbReference type="GO" id="GO:0005737">
    <property type="term" value="C:cytoplasm"/>
    <property type="evidence" value="ECO:0007669"/>
    <property type="project" value="UniProtKB-SubCell"/>
</dbReference>
<keyword evidence="8 16" id="KW-0067">ATP-binding</keyword>
<feature type="binding site" evidence="15">
    <location>
        <position position="385"/>
    </location>
    <ligand>
        <name>L-serine</name>
        <dbReference type="ChEBI" id="CHEBI:33384"/>
    </ligand>
</feature>
<dbReference type="PROSITE" id="PS50862">
    <property type="entry name" value="AA_TRNA_LIGASE_II"/>
    <property type="match status" value="1"/>
</dbReference>
<evidence type="ECO:0000256" key="11">
    <source>
        <dbReference type="ARBA" id="ARBA00039158"/>
    </source>
</evidence>
<dbReference type="InterPro" id="IPR045864">
    <property type="entry name" value="aa-tRNA-synth_II/BPL/LPL"/>
</dbReference>
<accession>L0FWG1</accession>
<dbReference type="Gene3D" id="3.30.930.10">
    <property type="entry name" value="Bira Bifunctional Protein, Domain 2"/>
    <property type="match status" value="1"/>
</dbReference>
<dbReference type="Pfam" id="PF00587">
    <property type="entry name" value="tRNA-synt_2b"/>
    <property type="match status" value="1"/>
</dbReference>